<dbReference type="InterPro" id="IPR006531">
    <property type="entry name" value="Gp5/Vgr_OB"/>
</dbReference>
<comment type="caution">
    <text evidence="3">The sequence shown here is derived from an EMBL/GenBank/DDBJ whole genome shotgun (WGS) entry which is preliminary data.</text>
</comment>
<feature type="domain" description="Gp5/Type VI secretion system Vgr protein OB-fold" evidence="2">
    <location>
        <begin position="22"/>
        <end position="98"/>
    </location>
</feature>
<evidence type="ECO:0000259" key="2">
    <source>
        <dbReference type="Pfam" id="PF04717"/>
    </source>
</evidence>
<name>A0ABQ3Z739_9ACTN</name>
<gene>
    <name evidence="3" type="ORF">Adu01nite_70170</name>
</gene>
<accession>A0ABQ3Z739</accession>
<evidence type="ECO:0000256" key="1">
    <source>
        <dbReference type="SAM" id="MobiDB-lite"/>
    </source>
</evidence>
<dbReference type="SUPFAM" id="SSF69255">
    <property type="entry name" value="gp5 N-terminal domain-like"/>
    <property type="match status" value="1"/>
</dbReference>
<organism evidence="3 4">
    <name type="scientific">Paractinoplanes durhamensis</name>
    <dbReference type="NCBI Taxonomy" id="113563"/>
    <lineage>
        <taxon>Bacteria</taxon>
        <taxon>Bacillati</taxon>
        <taxon>Actinomycetota</taxon>
        <taxon>Actinomycetes</taxon>
        <taxon>Micromonosporales</taxon>
        <taxon>Micromonosporaceae</taxon>
        <taxon>Paractinoplanes</taxon>
    </lineage>
</organism>
<dbReference type="Gene3D" id="2.40.50.230">
    <property type="entry name" value="Gp5 N-terminal domain"/>
    <property type="match status" value="1"/>
</dbReference>
<dbReference type="EMBL" id="BOML01000057">
    <property type="protein sequence ID" value="GIE05667.1"/>
    <property type="molecule type" value="Genomic_DNA"/>
</dbReference>
<protein>
    <submittedName>
        <fullName evidence="3">Baseplate assembly protein</fullName>
    </submittedName>
</protein>
<sequence>MTIERVVADLAERVDRRYYGKYRGIVVDNQDPNRMGRVTARVPSVFGPDAVTGWATACVPTGGLPGEGLFFIPPRDAGVWIEFEEGDLEFPIWVGTYWSKPAAGSEAPKPADKTGKPAGEVQDPPTCRVLRTGKGHTVQFEEADSNEAITIVDGANHHVIRLDKTGITITDGVNAHQVVLDKDGIAIGDGKNKHKVVLDQTGVKIAEKDGTAIEVTNGGISIGTGATEKLVLGSALKTAVDTFINSLNTHTHTGNLGAPTSPPAVPLSLEVPLSDKHKVK</sequence>
<dbReference type="Pfam" id="PF04717">
    <property type="entry name" value="Phage_base_V"/>
    <property type="match status" value="1"/>
</dbReference>
<keyword evidence="4" id="KW-1185">Reference proteome</keyword>
<dbReference type="InterPro" id="IPR037026">
    <property type="entry name" value="Vgr_OB-fold_dom_sf"/>
</dbReference>
<proteinExistence type="predicted"/>
<dbReference type="Proteomes" id="UP000637628">
    <property type="component" value="Unassembled WGS sequence"/>
</dbReference>
<feature type="region of interest" description="Disordered" evidence="1">
    <location>
        <begin position="254"/>
        <end position="280"/>
    </location>
</feature>
<reference evidence="3 4" key="1">
    <citation type="submission" date="2021-01" db="EMBL/GenBank/DDBJ databases">
        <title>Whole genome shotgun sequence of Actinoplanes durhamensis NBRC 14914.</title>
        <authorList>
            <person name="Komaki H."/>
            <person name="Tamura T."/>
        </authorList>
    </citation>
    <scope>NUCLEOTIDE SEQUENCE [LARGE SCALE GENOMIC DNA]</scope>
    <source>
        <strain evidence="3 4">NBRC 14914</strain>
    </source>
</reference>
<dbReference type="RefSeq" id="WP_203733542.1">
    <property type="nucleotide sequence ID" value="NZ_BAAATX010000009.1"/>
</dbReference>
<evidence type="ECO:0000313" key="3">
    <source>
        <dbReference type="EMBL" id="GIE05667.1"/>
    </source>
</evidence>
<feature type="region of interest" description="Disordered" evidence="1">
    <location>
        <begin position="103"/>
        <end position="125"/>
    </location>
</feature>
<evidence type="ECO:0000313" key="4">
    <source>
        <dbReference type="Proteomes" id="UP000637628"/>
    </source>
</evidence>